<dbReference type="InterPro" id="IPR036526">
    <property type="entry name" value="C-N_Hydrolase_sf"/>
</dbReference>
<feature type="domain" description="CN hydrolase" evidence="2">
    <location>
        <begin position="160"/>
        <end position="312"/>
    </location>
</feature>
<protein>
    <submittedName>
        <fullName evidence="3">Carbon-nitrogen hydrolase</fullName>
    </submittedName>
</protein>
<keyword evidence="4" id="KW-1185">Reference proteome</keyword>
<dbReference type="PANTHER" id="PTHR43674">
    <property type="entry name" value="NITRILASE C965.09-RELATED"/>
    <property type="match status" value="1"/>
</dbReference>
<dbReference type="SUPFAM" id="SSF56317">
    <property type="entry name" value="Carbon-nitrogen hydrolase"/>
    <property type="match status" value="1"/>
</dbReference>
<dbReference type="Proteomes" id="UP000242915">
    <property type="component" value="Unassembled WGS sequence"/>
</dbReference>
<dbReference type="InterPro" id="IPR003010">
    <property type="entry name" value="C-N_Hydrolase"/>
</dbReference>
<organism evidence="3 4">
    <name type="scientific">Pseudomonas segetis</name>
    <dbReference type="NCBI Taxonomy" id="298908"/>
    <lineage>
        <taxon>Bacteria</taxon>
        <taxon>Pseudomonadati</taxon>
        <taxon>Pseudomonadota</taxon>
        <taxon>Gammaproteobacteria</taxon>
        <taxon>Pseudomonadales</taxon>
        <taxon>Pseudomonadaceae</taxon>
        <taxon>Pseudomonas</taxon>
    </lineage>
</organism>
<sequence>MRLFITISILILLLGSAGGYVYWAQQRPDVGIILTDLSSEISVNQGQPADRGNLLGIQPLLFASDYQSRESLHLKLAAYLEKARDEGLLNAKTIAILPEHIGTWLVAAGEKPEFYKSDSLQEAVKWLAASHPLGVPQALLETPSNKDFSDALFRLKSEQMAADYQSLFSGLAKDFGITLVAGSIVLPEPRNEDGILRIGTGPLYNISVVYGADGKAIGQPQRKVYPSSRERSIIAAAPIEQLHTFATPAGQLAVLIGTDSWYPASYAALAKLNTELLAVPGFVKGKTQWNKPWKGYKHAAKPQTPTLADNSVSEGQAWQQLAIPNQLHASGARAGAMVFMRGQLWRMGIDGRSVVSDGQQHAIAGDKRGAHFVNLWL</sequence>
<evidence type="ECO:0000313" key="4">
    <source>
        <dbReference type="Proteomes" id="UP000242915"/>
    </source>
</evidence>
<dbReference type="InterPro" id="IPR050345">
    <property type="entry name" value="Aliph_Amidase/BUP"/>
</dbReference>
<gene>
    <name evidence="3" type="ORF">SAMN05216255_0755</name>
</gene>
<dbReference type="Pfam" id="PF00795">
    <property type="entry name" value="CN_hydrolase"/>
    <property type="match status" value="1"/>
</dbReference>
<evidence type="ECO:0000313" key="3">
    <source>
        <dbReference type="EMBL" id="SNR87815.1"/>
    </source>
</evidence>
<proteinExistence type="predicted"/>
<reference evidence="4" key="1">
    <citation type="submission" date="2017-06" db="EMBL/GenBank/DDBJ databases">
        <authorList>
            <person name="Varghese N."/>
            <person name="Submissions S."/>
        </authorList>
    </citation>
    <scope>NUCLEOTIDE SEQUENCE [LARGE SCALE GENOMIC DNA]</scope>
    <source>
        <strain evidence="4">CIP 108523</strain>
    </source>
</reference>
<dbReference type="EMBL" id="FZOG01000001">
    <property type="protein sequence ID" value="SNR87815.1"/>
    <property type="molecule type" value="Genomic_DNA"/>
</dbReference>
<evidence type="ECO:0000259" key="2">
    <source>
        <dbReference type="Pfam" id="PF00795"/>
    </source>
</evidence>
<dbReference type="AlphaFoldDB" id="A0A238ZWR9"/>
<dbReference type="RefSeq" id="WP_089358824.1">
    <property type="nucleotide sequence ID" value="NZ_FZOG01000001.1"/>
</dbReference>
<dbReference type="GO" id="GO:0016811">
    <property type="term" value="F:hydrolase activity, acting on carbon-nitrogen (but not peptide) bonds, in linear amides"/>
    <property type="evidence" value="ECO:0007669"/>
    <property type="project" value="TreeGrafter"/>
</dbReference>
<dbReference type="Gene3D" id="3.60.110.10">
    <property type="entry name" value="Carbon-nitrogen hydrolase"/>
    <property type="match status" value="1"/>
</dbReference>
<name>A0A238ZWR9_9PSED</name>
<evidence type="ECO:0000256" key="1">
    <source>
        <dbReference type="ARBA" id="ARBA00022801"/>
    </source>
</evidence>
<accession>A0A238ZWR9</accession>
<keyword evidence="1 3" id="KW-0378">Hydrolase</keyword>
<dbReference type="PANTHER" id="PTHR43674:SF13">
    <property type="entry name" value="CN HYDROLASE DOMAIN-CONTAINING PROTEIN"/>
    <property type="match status" value="1"/>
</dbReference>